<evidence type="ECO:0000313" key="5">
    <source>
        <dbReference type="Proteomes" id="UP000823749"/>
    </source>
</evidence>
<dbReference type="Proteomes" id="UP000823749">
    <property type="component" value="Chromosome 1"/>
</dbReference>
<sequence length="766" mass="85503">MTGLNVDGDAVSGWDGDFEGVCQTYLRNEGKVGKTGCVSLAWLRKNFEDVPARALDDPEEFFCYVRAYVLFIIGCFVCPDSSGKFVSISFLRLLNTKEDFNRYAWGAALLAHLHRSSDSFFNPKTKGNLAGHSYSLMLFAIERVPRLGLYLMGNRELDESDITTFKKGRPAEFPLLRGWAEKLHHVTHDNHDGKDARSFAGILRTVSPDGETIPEVRGRFPAPTFDGAGSDRIVSDNNLCFSSAVHHFPNKCPKRFGLAKACRTTQQPLILMKRQRAGQHRDWRSWKKFDTYTAKWKERHQHLIGDPTMPPMNHLNELDDEELDHNIHSDGSPFSPPVDDHSLARNDGHSPPLTCSQTDPIMTSLLSTGGPIFTPVATVERGPPVLADTQDEFFPPMPDGVEEEVANEKPDGAGDEIGGNVVHNEAGNEAAKRKRKSYSFRSRLKAPRALNSATAIKHIHLMREFLENSPRLETLVFKEGLGYLYDCEEFKQLCWSPDRNMPSCLLSHLKVQGLAGVHSSHYVIAGIAGWIVYEAGSFSLKLGKLDPPTPISKRKRAAPSPTSSANSVIGENSVQVVRDFDAVLEAFSFVNTQIFIQIMLEEARKEQGSNSRKKRVFNDLQWRSIYNELLVRTGRTGYTPTKIHQKFVRLKQEYRIFDDLVKNTGCGWDIASQTVTASETVWQTYVQAHPGAAKYRQKGLDHYDQLQELLESSLANGALGQPSSLKPPTSEEEVAMYEVGKPIKREDSVSMGKRKSDGSGGTALSQ</sequence>
<dbReference type="InterPro" id="IPR019557">
    <property type="entry name" value="AminoTfrase-like_pln_mobile"/>
</dbReference>
<evidence type="ECO:0000256" key="1">
    <source>
        <dbReference type="SAM" id="MobiDB-lite"/>
    </source>
</evidence>
<dbReference type="Pfam" id="PF12776">
    <property type="entry name" value="Myb_DNA-bind_3"/>
    <property type="match status" value="1"/>
</dbReference>
<dbReference type="AlphaFoldDB" id="A0AAV6LIA5"/>
<dbReference type="PANTHER" id="PTHR47584:SF14">
    <property type="entry name" value="L10-INTERACTING MYB DOMAIN-CONTAINING PROTEIN-LIKE"/>
    <property type="match status" value="1"/>
</dbReference>
<evidence type="ECO:0008006" key="6">
    <source>
        <dbReference type="Google" id="ProtNLM"/>
    </source>
</evidence>
<feature type="domain" description="Aminotransferase-like plant mobile" evidence="2">
    <location>
        <begin position="1"/>
        <end position="118"/>
    </location>
</feature>
<evidence type="ECO:0000313" key="4">
    <source>
        <dbReference type="EMBL" id="KAG5564497.1"/>
    </source>
</evidence>
<keyword evidence="5" id="KW-1185">Reference proteome</keyword>
<dbReference type="PANTHER" id="PTHR47584">
    <property type="match status" value="1"/>
</dbReference>
<name>A0AAV6LIA5_9ERIC</name>
<organism evidence="4 5">
    <name type="scientific">Rhododendron griersonianum</name>
    <dbReference type="NCBI Taxonomy" id="479676"/>
    <lineage>
        <taxon>Eukaryota</taxon>
        <taxon>Viridiplantae</taxon>
        <taxon>Streptophyta</taxon>
        <taxon>Embryophyta</taxon>
        <taxon>Tracheophyta</taxon>
        <taxon>Spermatophyta</taxon>
        <taxon>Magnoliopsida</taxon>
        <taxon>eudicotyledons</taxon>
        <taxon>Gunneridae</taxon>
        <taxon>Pentapetalae</taxon>
        <taxon>asterids</taxon>
        <taxon>Ericales</taxon>
        <taxon>Ericaceae</taxon>
        <taxon>Ericoideae</taxon>
        <taxon>Rhodoreae</taxon>
        <taxon>Rhododendron</taxon>
    </lineage>
</organism>
<feature type="region of interest" description="Disordered" evidence="1">
    <location>
        <begin position="403"/>
        <end position="434"/>
    </location>
</feature>
<feature type="domain" description="Myb/SANT-like" evidence="3">
    <location>
        <begin position="591"/>
        <end position="685"/>
    </location>
</feature>
<comment type="caution">
    <text evidence="4">The sequence shown here is derived from an EMBL/GenBank/DDBJ whole genome shotgun (WGS) entry which is preliminary data.</text>
</comment>
<evidence type="ECO:0000259" key="2">
    <source>
        <dbReference type="Pfam" id="PF10536"/>
    </source>
</evidence>
<accession>A0AAV6LIA5</accession>
<dbReference type="InterPro" id="IPR045026">
    <property type="entry name" value="LIMYB"/>
</dbReference>
<evidence type="ECO:0000259" key="3">
    <source>
        <dbReference type="Pfam" id="PF12776"/>
    </source>
</evidence>
<dbReference type="EMBL" id="JACTNZ010000001">
    <property type="protein sequence ID" value="KAG5564497.1"/>
    <property type="molecule type" value="Genomic_DNA"/>
</dbReference>
<protein>
    <recommendedName>
        <fullName evidence="6">Myb/SANT-like domain-containing protein</fullName>
    </recommendedName>
</protein>
<dbReference type="InterPro" id="IPR024752">
    <property type="entry name" value="Myb/SANT-like_dom"/>
</dbReference>
<feature type="region of interest" description="Disordered" evidence="1">
    <location>
        <begin position="717"/>
        <end position="766"/>
    </location>
</feature>
<gene>
    <name evidence="4" type="ORF">RHGRI_000618</name>
</gene>
<reference evidence="4" key="1">
    <citation type="submission" date="2020-08" db="EMBL/GenBank/DDBJ databases">
        <title>Plant Genome Project.</title>
        <authorList>
            <person name="Zhang R.-G."/>
        </authorList>
    </citation>
    <scope>NUCLEOTIDE SEQUENCE</scope>
    <source>
        <strain evidence="4">WSP0</strain>
        <tissue evidence="4">Leaf</tissue>
    </source>
</reference>
<dbReference type="Pfam" id="PF10536">
    <property type="entry name" value="PMD"/>
    <property type="match status" value="1"/>
</dbReference>
<proteinExistence type="predicted"/>